<evidence type="ECO:0000256" key="1">
    <source>
        <dbReference type="SAM" id="MobiDB-lite"/>
    </source>
</evidence>
<comment type="caution">
    <text evidence="3">The sequence shown here is derived from an EMBL/GenBank/DDBJ whole genome shotgun (WGS) entry which is preliminary data.</text>
</comment>
<organism evidence="3 4">
    <name type="scientific">Sphingomonas oligophenolica</name>
    <dbReference type="NCBI Taxonomy" id="301154"/>
    <lineage>
        <taxon>Bacteria</taxon>
        <taxon>Pseudomonadati</taxon>
        <taxon>Pseudomonadota</taxon>
        <taxon>Alphaproteobacteria</taxon>
        <taxon>Sphingomonadales</taxon>
        <taxon>Sphingomonadaceae</taxon>
        <taxon>Sphingomonas</taxon>
    </lineage>
</organism>
<protein>
    <recommendedName>
        <fullName evidence="5">ATP-dependent RNA helicase</fullName>
    </recommendedName>
</protein>
<dbReference type="Pfam" id="PF11776">
    <property type="entry name" value="RcnB"/>
    <property type="match status" value="1"/>
</dbReference>
<dbReference type="OrthoDB" id="7205329at2"/>
<feature type="compositionally biased region" description="Basic and acidic residues" evidence="1">
    <location>
        <begin position="147"/>
        <end position="165"/>
    </location>
</feature>
<proteinExistence type="predicted"/>
<sequence length="283" mass="33230">MKTVIKALLAATTLLPAAAYAQNATWQNRGDQGETRADRDGDGTTRGGQRGQWRNRVDTQPQAQARLQAEVQAQPTVVQPDDRRDHQHRRGDANRGGYQGRVEQPQAYQAPTYRTPTDQNRWGDQRRRGEVQRADNGADAVQRYQNSRRDIARGRQDRRDDRDTAQRYGNRYGTRSDNRGTWNRDWRGDHRYNYNSYRTSNRGAYRLPRYYAPSNWGYGYRRFSIGVTLSSFLWDQNYWIDDPYAYRLPEAYGPYRWVRYYDDALLIDIRSGRVVDSVYGIFY</sequence>
<keyword evidence="4" id="KW-1185">Reference proteome</keyword>
<evidence type="ECO:0008006" key="5">
    <source>
        <dbReference type="Google" id="ProtNLM"/>
    </source>
</evidence>
<feature type="compositionally biased region" description="Basic and acidic residues" evidence="1">
    <location>
        <begin position="31"/>
        <end position="43"/>
    </location>
</feature>
<dbReference type="Gene3D" id="3.10.450.160">
    <property type="entry name" value="inner membrane protein cigr"/>
    <property type="match status" value="1"/>
</dbReference>
<evidence type="ECO:0000313" key="3">
    <source>
        <dbReference type="EMBL" id="TPG12617.1"/>
    </source>
</evidence>
<dbReference type="InterPro" id="IPR024572">
    <property type="entry name" value="RcnB"/>
</dbReference>
<dbReference type="Proteomes" id="UP000318413">
    <property type="component" value="Unassembled WGS sequence"/>
</dbReference>
<gene>
    <name evidence="3" type="ORF">EAH84_07440</name>
</gene>
<feature type="region of interest" description="Disordered" evidence="1">
    <location>
        <begin position="26"/>
        <end position="180"/>
    </location>
</feature>
<name>A0A502CHF4_9SPHN</name>
<feature type="compositionally biased region" description="Basic and acidic residues" evidence="1">
    <location>
        <begin position="121"/>
        <end position="133"/>
    </location>
</feature>
<dbReference type="RefSeq" id="WP_140870091.1">
    <property type="nucleotide sequence ID" value="NZ_RCZK01000005.1"/>
</dbReference>
<feature type="signal peptide" evidence="2">
    <location>
        <begin position="1"/>
        <end position="21"/>
    </location>
</feature>
<feature type="compositionally biased region" description="Polar residues" evidence="1">
    <location>
        <begin position="58"/>
        <end position="77"/>
    </location>
</feature>
<keyword evidence="2" id="KW-0732">Signal</keyword>
<evidence type="ECO:0000313" key="4">
    <source>
        <dbReference type="Proteomes" id="UP000318413"/>
    </source>
</evidence>
<feature type="compositionally biased region" description="Basic and acidic residues" evidence="1">
    <location>
        <begin position="80"/>
        <end position="93"/>
    </location>
</feature>
<accession>A0A502CHF4</accession>
<dbReference type="EMBL" id="RCZK01000005">
    <property type="protein sequence ID" value="TPG12617.1"/>
    <property type="molecule type" value="Genomic_DNA"/>
</dbReference>
<feature type="compositionally biased region" description="Polar residues" evidence="1">
    <location>
        <begin position="106"/>
        <end position="120"/>
    </location>
</feature>
<dbReference type="AlphaFoldDB" id="A0A502CHF4"/>
<feature type="chain" id="PRO_5021508781" description="ATP-dependent RNA helicase" evidence="2">
    <location>
        <begin position="22"/>
        <end position="283"/>
    </location>
</feature>
<reference evidence="3 4" key="1">
    <citation type="journal article" date="2019" name="Environ. Microbiol.">
        <title>Species interactions and distinct microbial communities in high Arctic permafrost affected cryosols are associated with the CH4 and CO2 gas fluxes.</title>
        <authorList>
            <person name="Altshuler I."/>
            <person name="Hamel J."/>
            <person name="Turney S."/>
            <person name="Magnuson E."/>
            <person name="Levesque R."/>
            <person name="Greer C."/>
            <person name="Whyte L.G."/>
        </authorList>
    </citation>
    <scope>NUCLEOTIDE SEQUENCE [LARGE SCALE GENOMIC DNA]</scope>
    <source>
        <strain evidence="3 4">S5.1</strain>
    </source>
</reference>
<evidence type="ECO:0000256" key="2">
    <source>
        <dbReference type="SAM" id="SignalP"/>
    </source>
</evidence>